<feature type="binding site" evidence="7">
    <location>
        <position position="242"/>
    </location>
    <ligand>
        <name>substrate</name>
    </ligand>
</feature>
<organism evidence="11 12">
    <name type="scientific">Desertihabitans brevis</name>
    <dbReference type="NCBI Taxonomy" id="2268447"/>
    <lineage>
        <taxon>Bacteria</taxon>
        <taxon>Bacillati</taxon>
        <taxon>Actinomycetota</taxon>
        <taxon>Actinomycetes</taxon>
        <taxon>Propionibacteriales</taxon>
        <taxon>Propionibacteriaceae</taxon>
        <taxon>Desertihabitans</taxon>
    </lineage>
</organism>
<evidence type="ECO:0000256" key="6">
    <source>
        <dbReference type="PIRSR" id="PIRSR038994-1"/>
    </source>
</evidence>
<dbReference type="PANTHER" id="PTHR11113:SF14">
    <property type="entry name" value="N-ACETYLGLUCOSAMINE-6-PHOSPHATE DEACETYLASE"/>
    <property type="match status" value="1"/>
</dbReference>
<keyword evidence="3 5" id="KW-0378">Hydrolase</keyword>
<feature type="binding site" evidence="8">
    <location>
        <position position="120"/>
    </location>
    <ligand>
        <name>Zn(2+)</name>
        <dbReference type="ChEBI" id="CHEBI:29105"/>
    </ligand>
</feature>
<dbReference type="InterPro" id="IPR032466">
    <property type="entry name" value="Metal_Hydrolase"/>
</dbReference>
<dbReference type="InterPro" id="IPR055156">
    <property type="entry name" value="HutF-like_N"/>
</dbReference>
<keyword evidence="12" id="KW-1185">Reference proteome</keyword>
<dbReference type="GO" id="GO:0008448">
    <property type="term" value="F:N-acetylglucosamine-6-phosphate deacetylase activity"/>
    <property type="evidence" value="ECO:0007669"/>
    <property type="project" value="UniProtKB-EC"/>
</dbReference>
<dbReference type="SUPFAM" id="SSF51338">
    <property type="entry name" value="Composite domain of metallo-dependent hydrolases"/>
    <property type="match status" value="1"/>
</dbReference>
<feature type="domain" description="Amidohydrolase-related" evidence="9">
    <location>
        <begin position="46"/>
        <end position="361"/>
    </location>
</feature>
<dbReference type="EMBL" id="QOUI01000002">
    <property type="protein sequence ID" value="RCK70914.1"/>
    <property type="molecule type" value="Genomic_DNA"/>
</dbReference>
<feature type="binding site" evidence="7">
    <location>
        <begin position="303"/>
        <end position="305"/>
    </location>
    <ligand>
        <name>substrate</name>
    </ligand>
</feature>
<feature type="binding site" evidence="7">
    <location>
        <position position="131"/>
    </location>
    <ligand>
        <name>substrate</name>
    </ligand>
</feature>
<evidence type="ECO:0000313" key="11">
    <source>
        <dbReference type="EMBL" id="RCK70914.1"/>
    </source>
</evidence>
<protein>
    <submittedName>
        <fullName evidence="11">N-acetylglucosamine-6-phosphate deacetylase</fullName>
        <ecNumber evidence="11">3.5.1.25</ecNumber>
    </submittedName>
</protein>
<dbReference type="Pfam" id="PF01979">
    <property type="entry name" value="Amidohydro_1"/>
    <property type="match status" value="1"/>
</dbReference>
<dbReference type="Proteomes" id="UP000252770">
    <property type="component" value="Unassembled WGS sequence"/>
</dbReference>
<evidence type="ECO:0000313" key="12">
    <source>
        <dbReference type="Proteomes" id="UP000252770"/>
    </source>
</evidence>
<feature type="binding site" evidence="8">
    <location>
        <position position="207"/>
    </location>
    <ligand>
        <name>Zn(2+)</name>
        <dbReference type="ChEBI" id="CHEBI:29105"/>
    </ligand>
</feature>
<dbReference type="NCBIfam" id="TIGR00221">
    <property type="entry name" value="nagA"/>
    <property type="match status" value="1"/>
</dbReference>
<dbReference type="SUPFAM" id="SSF51556">
    <property type="entry name" value="Metallo-dependent hydrolases"/>
    <property type="match status" value="1"/>
</dbReference>
<sequence>MILRAEHVLLPDGWHDDVTVEVAGGRVLRISSGSGPAPDLTLDGRVVPGFVDTHVHGGGGASFSTTDRDEVRTVVETHARGGTTTTMASLVTAEIGVLVEQVRTLVPLVRSGELAGIHLEGPFLSEQRCGAHDPALLVDPSPDRLEPLLDAAQGTLAMVTLAPERPHATEAVRRLREAGVRVAVGHTTADEQLAARTVEAGATVATHLFNAMSPVHHREPGPIPFLLTDPRVVVELIADGAHVHDDVLAMAVAAAGPDRVALVTDAMAAAGRPDGDFRLGALTVRVRDRVARLVDADGVEGSIAGSTLTMDGALRRVAGLRGQSLASASLMASTTPARVHHLEGAGRLAEGARADLVQLDDQLGVRAVLRAGRALQTMA</sequence>
<evidence type="ECO:0000256" key="5">
    <source>
        <dbReference type="PIRNR" id="PIRNR038994"/>
    </source>
</evidence>
<dbReference type="PANTHER" id="PTHR11113">
    <property type="entry name" value="N-ACETYLGLUCOSAMINE-6-PHOSPHATE DEACETYLASE"/>
    <property type="match status" value="1"/>
</dbReference>
<feature type="binding site" evidence="8">
    <location>
        <position position="186"/>
    </location>
    <ligand>
        <name>Zn(2+)</name>
        <dbReference type="ChEBI" id="CHEBI:29105"/>
    </ligand>
</feature>
<proteinExistence type="inferred from homology"/>
<dbReference type="Pfam" id="PF22429">
    <property type="entry name" value="HutF_N"/>
    <property type="match status" value="1"/>
</dbReference>
<dbReference type="CDD" id="cd00854">
    <property type="entry name" value="NagA"/>
    <property type="match status" value="1"/>
</dbReference>
<dbReference type="InterPro" id="IPR003764">
    <property type="entry name" value="GlcNAc_6-P_deAcase"/>
</dbReference>
<reference evidence="11 12" key="1">
    <citation type="submission" date="2018-07" db="EMBL/GenBank/DDBJ databases">
        <title>Desertimonas flava gen. nov. sp. nov.</title>
        <authorList>
            <person name="Liu S."/>
        </authorList>
    </citation>
    <scope>NUCLEOTIDE SEQUENCE [LARGE SCALE GENOMIC DNA]</scope>
    <source>
        <strain evidence="11 12">16Sb5-5</strain>
    </source>
</reference>
<keyword evidence="2 8" id="KW-0479">Metal-binding</keyword>
<evidence type="ECO:0000256" key="8">
    <source>
        <dbReference type="PIRSR" id="PIRSR038994-3"/>
    </source>
</evidence>
<dbReference type="PIRSF" id="PIRSF038994">
    <property type="entry name" value="NagA"/>
    <property type="match status" value="1"/>
</dbReference>
<evidence type="ECO:0000259" key="10">
    <source>
        <dbReference type="Pfam" id="PF22429"/>
    </source>
</evidence>
<dbReference type="GO" id="GO:0046872">
    <property type="term" value="F:metal ion binding"/>
    <property type="evidence" value="ECO:0007669"/>
    <property type="project" value="UniProtKB-KW"/>
</dbReference>
<gene>
    <name evidence="11" type="primary">nagA</name>
    <name evidence="11" type="ORF">DT076_05430</name>
</gene>
<evidence type="ECO:0000259" key="9">
    <source>
        <dbReference type="Pfam" id="PF01979"/>
    </source>
</evidence>
<dbReference type="InterPro" id="IPR011059">
    <property type="entry name" value="Metal-dep_hydrolase_composite"/>
</dbReference>
<feature type="active site" description="Proton donor/acceptor" evidence="6">
    <location>
        <position position="265"/>
    </location>
</feature>
<dbReference type="Gene3D" id="3.20.20.140">
    <property type="entry name" value="Metal-dependent hydrolases"/>
    <property type="match status" value="1"/>
</dbReference>
<keyword evidence="4 5" id="KW-0119">Carbohydrate metabolism</keyword>
<name>A0A367YYI9_9ACTN</name>
<evidence type="ECO:0000256" key="2">
    <source>
        <dbReference type="ARBA" id="ARBA00022723"/>
    </source>
</evidence>
<evidence type="ECO:0000256" key="3">
    <source>
        <dbReference type="ARBA" id="ARBA00022801"/>
    </source>
</evidence>
<evidence type="ECO:0000256" key="4">
    <source>
        <dbReference type="ARBA" id="ARBA00023277"/>
    </source>
</evidence>
<comment type="cofactor">
    <cofactor evidence="8">
        <name>a divalent metal cation</name>
        <dbReference type="ChEBI" id="CHEBI:60240"/>
    </cofactor>
    <text evidence="8">Binds 1 divalent metal cation per subunit.</text>
</comment>
<dbReference type="InterPro" id="IPR006680">
    <property type="entry name" value="Amidohydro-rel"/>
</dbReference>
<dbReference type="EC" id="3.5.1.25" evidence="11"/>
<feature type="domain" description="Formimidoylglutamate deiminase N-terminal" evidence="10">
    <location>
        <begin position="5"/>
        <end position="39"/>
    </location>
</feature>
<dbReference type="AlphaFoldDB" id="A0A367YYI9"/>
<feature type="binding site" evidence="7">
    <location>
        <position position="218"/>
    </location>
    <ligand>
        <name>substrate</name>
    </ligand>
</feature>
<feature type="binding site" evidence="7">
    <location>
        <begin position="210"/>
        <end position="211"/>
    </location>
    <ligand>
        <name>substrate</name>
    </ligand>
</feature>
<dbReference type="Gene3D" id="2.30.40.10">
    <property type="entry name" value="Urease, subunit C, domain 1"/>
    <property type="match status" value="1"/>
</dbReference>
<evidence type="ECO:0000256" key="1">
    <source>
        <dbReference type="ARBA" id="ARBA00010716"/>
    </source>
</evidence>
<comment type="caution">
    <text evidence="11">The sequence shown here is derived from an EMBL/GenBank/DDBJ whole genome shotgun (WGS) entry which is preliminary data.</text>
</comment>
<dbReference type="GO" id="GO:0006046">
    <property type="term" value="P:N-acetylglucosamine catabolic process"/>
    <property type="evidence" value="ECO:0007669"/>
    <property type="project" value="TreeGrafter"/>
</dbReference>
<accession>A0A367YYI9</accession>
<evidence type="ECO:0000256" key="7">
    <source>
        <dbReference type="PIRSR" id="PIRSR038994-2"/>
    </source>
</evidence>
<comment type="similarity">
    <text evidence="1 5">Belongs to the metallo-dependent hydrolases superfamily. NagA family.</text>
</comment>